<feature type="compositionally biased region" description="Basic and acidic residues" evidence="4">
    <location>
        <begin position="88"/>
        <end position="98"/>
    </location>
</feature>
<evidence type="ECO:0000313" key="7">
    <source>
        <dbReference type="Proteomes" id="UP001324427"/>
    </source>
</evidence>
<sequence>MSLFPRFVQNEFAPMFQLLDSYANHMASTTGRNGIPAPSLASTLRSFQPKFDVKENKDSYELHGELPGIDQKNVSIEFTDPQTLSIRGRTEHVREEGQRPAGLIEGQTEQAKITEGGEKESYHKASVEDENTNPDAQKSAEASTESGESTEVAQQDEQRQQPKSDGHKYWLSERSVGEFARQFAFPERVDQENVKASMKNGVLSILVPKAAAPQSRRINIE</sequence>
<dbReference type="CDD" id="cd06464">
    <property type="entry name" value="ACD_sHsps-like"/>
    <property type="match status" value="1"/>
</dbReference>
<keyword evidence="1" id="KW-0346">Stress response</keyword>
<organism evidence="6 7">
    <name type="scientific">Oleoguttula mirabilis</name>
    <dbReference type="NCBI Taxonomy" id="1507867"/>
    <lineage>
        <taxon>Eukaryota</taxon>
        <taxon>Fungi</taxon>
        <taxon>Dikarya</taxon>
        <taxon>Ascomycota</taxon>
        <taxon>Pezizomycotina</taxon>
        <taxon>Dothideomycetes</taxon>
        <taxon>Dothideomycetidae</taxon>
        <taxon>Mycosphaerellales</taxon>
        <taxon>Teratosphaeriaceae</taxon>
        <taxon>Oleoguttula</taxon>
    </lineage>
</organism>
<feature type="compositionally biased region" description="Basic and acidic residues" evidence="4">
    <location>
        <begin position="115"/>
        <end position="127"/>
    </location>
</feature>
<feature type="compositionally biased region" description="Low complexity" evidence="4">
    <location>
        <begin position="139"/>
        <end position="151"/>
    </location>
</feature>
<dbReference type="PANTHER" id="PTHR11527">
    <property type="entry name" value="HEAT-SHOCK PROTEIN 20 FAMILY MEMBER"/>
    <property type="match status" value="1"/>
</dbReference>
<evidence type="ECO:0000256" key="2">
    <source>
        <dbReference type="PROSITE-ProRule" id="PRU00285"/>
    </source>
</evidence>
<evidence type="ECO:0000259" key="5">
    <source>
        <dbReference type="PROSITE" id="PS01031"/>
    </source>
</evidence>
<dbReference type="EMBL" id="JAVFHQ010000006">
    <property type="protein sequence ID" value="KAK4548818.1"/>
    <property type="molecule type" value="Genomic_DNA"/>
</dbReference>
<dbReference type="PROSITE" id="PS01031">
    <property type="entry name" value="SHSP"/>
    <property type="match status" value="1"/>
</dbReference>
<dbReference type="AlphaFoldDB" id="A0AAV9JT15"/>
<evidence type="ECO:0000313" key="6">
    <source>
        <dbReference type="EMBL" id="KAK4548818.1"/>
    </source>
</evidence>
<dbReference type="Proteomes" id="UP001324427">
    <property type="component" value="Unassembled WGS sequence"/>
</dbReference>
<name>A0AAV9JT15_9PEZI</name>
<dbReference type="InterPro" id="IPR002068">
    <property type="entry name" value="A-crystallin/Hsp20_dom"/>
</dbReference>
<dbReference type="Gene3D" id="2.60.40.790">
    <property type="match status" value="1"/>
</dbReference>
<comment type="caution">
    <text evidence="6">The sequence shown here is derived from an EMBL/GenBank/DDBJ whole genome shotgun (WGS) entry which is preliminary data.</text>
</comment>
<gene>
    <name evidence="6" type="ORF">LTR36_008591</name>
</gene>
<comment type="similarity">
    <text evidence="2 3">Belongs to the small heat shock protein (HSP20) family.</text>
</comment>
<reference evidence="6 7" key="1">
    <citation type="submission" date="2021-11" db="EMBL/GenBank/DDBJ databases">
        <title>Black yeast isolated from Biological Soil Crust.</title>
        <authorList>
            <person name="Kurbessoian T."/>
        </authorList>
    </citation>
    <scope>NUCLEOTIDE SEQUENCE [LARGE SCALE GENOMIC DNA]</scope>
    <source>
        <strain evidence="6 7">CCFEE 5522</strain>
    </source>
</reference>
<feature type="domain" description="SHSP" evidence="5">
    <location>
        <begin position="42"/>
        <end position="221"/>
    </location>
</feature>
<dbReference type="InterPro" id="IPR008978">
    <property type="entry name" value="HSP20-like_chaperone"/>
</dbReference>
<dbReference type="InterPro" id="IPR031107">
    <property type="entry name" value="Small_HSP"/>
</dbReference>
<evidence type="ECO:0000256" key="1">
    <source>
        <dbReference type="ARBA" id="ARBA00023016"/>
    </source>
</evidence>
<accession>A0AAV9JT15</accession>
<dbReference type="SUPFAM" id="SSF49764">
    <property type="entry name" value="HSP20-like chaperones"/>
    <property type="match status" value="1"/>
</dbReference>
<evidence type="ECO:0000256" key="4">
    <source>
        <dbReference type="SAM" id="MobiDB-lite"/>
    </source>
</evidence>
<dbReference type="Pfam" id="PF00011">
    <property type="entry name" value="HSP20"/>
    <property type="match status" value="1"/>
</dbReference>
<protein>
    <recommendedName>
        <fullName evidence="5">SHSP domain-containing protein</fullName>
    </recommendedName>
</protein>
<feature type="region of interest" description="Disordered" evidence="4">
    <location>
        <begin position="80"/>
        <end position="170"/>
    </location>
</feature>
<feature type="compositionally biased region" description="Basic and acidic residues" evidence="4">
    <location>
        <begin position="156"/>
        <end position="170"/>
    </location>
</feature>
<evidence type="ECO:0000256" key="3">
    <source>
        <dbReference type="RuleBase" id="RU003616"/>
    </source>
</evidence>
<proteinExistence type="inferred from homology"/>
<keyword evidence="7" id="KW-1185">Reference proteome</keyword>